<dbReference type="Gene3D" id="1.10.3060.10">
    <property type="entry name" value="Helical scaffold and wing domains of SecA"/>
    <property type="match status" value="1"/>
</dbReference>
<feature type="region of interest" description="Disordered" evidence="17">
    <location>
        <begin position="789"/>
        <end position="837"/>
    </location>
</feature>
<evidence type="ECO:0000256" key="9">
    <source>
        <dbReference type="ARBA" id="ARBA00022840"/>
    </source>
</evidence>
<dbReference type="GO" id="GO:0065002">
    <property type="term" value="P:intracellular protein transmembrane transport"/>
    <property type="evidence" value="ECO:0007669"/>
    <property type="project" value="UniProtKB-UniRule"/>
</dbReference>
<dbReference type="FunFam" id="1.10.3060.10:FF:000002">
    <property type="entry name" value="Preprotein translocase subunit SecA"/>
    <property type="match status" value="1"/>
</dbReference>
<dbReference type="PANTHER" id="PTHR30612:SF0">
    <property type="entry name" value="CHLOROPLAST PROTEIN-TRANSPORTING ATPASE"/>
    <property type="match status" value="1"/>
</dbReference>
<comment type="subunit">
    <text evidence="15">Monomer and homodimer. Part of the essential Sec protein translocation apparatus which comprises SecA, SecYEG and auxiliary proteins SecDF. Other proteins may also be involved.</text>
</comment>
<evidence type="ECO:0000256" key="2">
    <source>
        <dbReference type="ARBA" id="ARBA00007650"/>
    </source>
</evidence>
<evidence type="ECO:0000256" key="7">
    <source>
        <dbReference type="ARBA" id="ARBA00022741"/>
    </source>
</evidence>
<dbReference type="Pfam" id="PF02810">
    <property type="entry name" value="SEC-C"/>
    <property type="match status" value="1"/>
</dbReference>
<dbReference type="FunFam" id="3.40.50.300:FF:000429">
    <property type="entry name" value="Preprotein translocase subunit SecA"/>
    <property type="match status" value="1"/>
</dbReference>
<keyword evidence="12 15" id="KW-0811">Translocation</keyword>
<dbReference type="GO" id="GO:0043952">
    <property type="term" value="P:protein transport by the Sec complex"/>
    <property type="evidence" value="ECO:0007669"/>
    <property type="project" value="TreeGrafter"/>
</dbReference>
<dbReference type="GO" id="GO:0031522">
    <property type="term" value="C:cell envelope Sec protein transport complex"/>
    <property type="evidence" value="ECO:0007669"/>
    <property type="project" value="TreeGrafter"/>
</dbReference>
<evidence type="ECO:0000256" key="17">
    <source>
        <dbReference type="SAM" id="MobiDB-lite"/>
    </source>
</evidence>
<evidence type="ECO:0000256" key="15">
    <source>
        <dbReference type="HAMAP-Rule" id="MF_01382"/>
    </source>
</evidence>
<feature type="compositionally biased region" description="Basic residues" evidence="17">
    <location>
        <begin position="827"/>
        <end position="837"/>
    </location>
</feature>
<dbReference type="InterPro" id="IPR014018">
    <property type="entry name" value="SecA_motor_DEAD"/>
</dbReference>
<evidence type="ECO:0000256" key="4">
    <source>
        <dbReference type="ARBA" id="ARBA00022475"/>
    </source>
</evidence>
<comment type="subcellular location">
    <subcellularLocation>
        <location evidence="15">Cell membrane</location>
        <topology evidence="15">Peripheral membrane protein</topology>
        <orientation evidence="15">Cytoplasmic side</orientation>
    </subcellularLocation>
    <subcellularLocation>
        <location evidence="15">Cytoplasm</location>
    </subcellularLocation>
    <text evidence="15">Distribution is 50-50.</text>
</comment>
<evidence type="ECO:0000256" key="11">
    <source>
        <dbReference type="ARBA" id="ARBA00022967"/>
    </source>
</evidence>
<keyword evidence="11 15" id="KW-1278">Translocase</keyword>
<keyword evidence="13 15" id="KW-0472">Membrane</keyword>
<organism evidence="21 22">
    <name type="scientific">Lederbergia lenta</name>
    <name type="common">Bacillus lentus</name>
    <dbReference type="NCBI Taxonomy" id="1467"/>
    <lineage>
        <taxon>Bacteria</taxon>
        <taxon>Bacillati</taxon>
        <taxon>Bacillota</taxon>
        <taxon>Bacilli</taxon>
        <taxon>Bacillales</taxon>
        <taxon>Bacillaceae</taxon>
        <taxon>Lederbergia</taxon>
    </lineage>
</organism>
<dbReference type="InterPro" id="IPR000185">
    <property type="entry name" value="SecA"/>
</dbReference>
<dbReference type="NCBIfam" id="NF009538">
    <property type="entry name" value="PRK12904.1"/>
    <property type="match status" value="1"/>
</dbReference>
<evidence type="ECO:0000256" key="16">
    <source>
        <dbReference type="RuleBase" id="RU003874"/>
    </source>
</evidence>
<comment type="similarity">
    <text evidence="2 15 16">Belongs to the SecA family.</text>
</comment>
<dbReference type="InterPro" id="IPR044722">
    <property type="entry name" value="SecA_SF2_C"/>
</dbReference>
<keyword evidence="22" id="KW-1185">Reference proteome</keyword>
<feature type="domain" description="Helicase ATP-binding" evidence="18">
    <location>
        <begin position="87"/>
        <end position="245"/>
    </location>
</feature>
<keyword evidence="7 15" id="KW-0547">Nucleotide-binding</keyword>
<dbReference type="InterPro" id="IPR036670">
    <property type="entry name" value="SecA_X-link_sf"/>
</dbReference>
<dbReference type="HAMAP" id="MF_01382">
    <property type="entry name" value="SecA"/>
    <property type="match status" value="1"/>
</dbReference>
<dbReference type="InterPro" id="IPR004027">
    <property type="entry name" value="SEC_C_motif"/>
</dbReference>
<keyword evidence="3 15" id="KW-0813">Transport</keyword>
<feature type="compositionally biased region" description="Basic and acidic residues" evidence="17">
    <location>
        <begin position="797"/>
        <end position="815"/>
    </location>
</feature>
<dbReference type="SMART" id="SM00958">
    <property type="entry name" value="SecA_PP_bind"/>
    <property type="match status" value="1"/>
</dbReference>
<dbReference type="SUPFAM" id="SSF81886">
    <property type="entry name" value="Helical scaffold and wing domains of SecA"/>
    <property type="match status" value="1"/>
</dbReference>
<comment type="catalytic activity">
    <reaction evidence="14 15">
        <text>ATP + H2O + cellular proteinSide 1 = ADP + phosphate + cellular proteinSide 2.</text>
        <dbReference type="EC" id="7.4.2.8"/>
    </reaction>
</comment>
<evidence type="ECO:0000259" key="20">
    <source>
        <dbReference type="PROSITE" id="PS51196"/>
    </source>
</evidence>
<dbReference type="InterPro" id="IPR011130">
    <property type="entry name" value="SecA_preprotein_X-link_dom"/>
</dbReference>
<dbReference type="InterPro" id="IPR036266">
    <property type="entry name" value="SecA_Wing/Scaffold_sf"/>
</dbReference>
<gene>
    <name evidence="15 21" type="primary">secA</name>
    <name evidence="21" type="ORF">NCTC4824_03472</name>
</gene>
<dbReference type="GO" id="GO:0006605">
    <property type="term" value="P:protein targeting"/>
    <property type="evidence" value="ECO:0007669"/>
    <property type="project" value="UniProtKB-UniRule"/>
</dbReference>
<dbReference type="RefSeq" id="WP_066141701.1">
    <property type="nucleotide sequence ID" value="NZ_CBCSGM010000003.1"/>
</dbReference>
<comment type="function">
    <text evidence="15">Part of the Sec protein translocase complex. Interacts with the SecYEG preprotein conducting channel. Has a central role in coupling the hydrolysis of ATP to the transfer of proteins into and across the cell membrane, serving as an ATP-driven molecular motor driving the stepwise translocation of polypeptide chains across the membrane.</text>
</comment>
<evidence type="ECO:0000313" key="22">
    <source>
        <dbReference type="Proteomes" id="UP000249134"/>
    </source>
</evidence>
<dbReference type="PRINTS" id="PR00906">
    <property type="entry name" value="SECA"/>
</dbReference>
<evidence type="ECO:0000259" key="18">
    <source>
        <dbReference type="PROSITE" id="PS51192"/>
    </source>
</evidence>
<protein>
    <recommendedName>
        <fullName evidence="15 16">Protein translocase subunit SecA</fullName>
        <ecNumber evidence="15">7.4.2.8</ecNumber>
    </recommendedName>
</protein>
<dbReference type="PROSITE" id="PS51192">
    <property type="entry name" value="HELICASE_ATP_BIND_1"/>
    <property type="match status" value="1"/>
</dbReference>
<dbReference type="InterPro" id="IPR020937">
    <property type="entry name" value="SecA_CS"/>
</dbReference>
<proteinExistence type="inferred from homology"/>
<dbReference type="PANTHER" id="PTHR30612">
    <property type="entry name" value="SECA INNER MEMBRANE COMPONENT OF SEC PROTEIN SECRETION SYSTEM"/>
    <property type="match status" value="1"/>
</dbReference>
<keyword evidence="6" id="KW-0479">Metal-binding</keyword>
<evidence type="ECO:0000256" key="8">
    <source>
        <dbReference type="ARBA" id="ARBA00022833"/>
    </source>
</evidence>
<dbReference type="PROSITE" id="PS01312">
    <property type="entry name" value="SECA"/>
    <property type="match status" value="1"/>
</dbReference>
<dbReference type="InterPro" id="IPR027417">
    <property type="entry name" value="P-loop_NTPase"/>
</dbReference>
<evidence type="ECO:0000256" key="6">
    <source>
        <dbReference type="ARBA" id="ARBA00022723"/>
    </source>
</evidence>
<dbReference type="GO" id="GO:0046872">
    <property type="term" value="F:metal ion binding"/>
    <property type="evidence" value="ECO:0007669"/>
    <property type="project" value="UniProtKB-KW"/>
</dbReference>
<evidence type="ECO:0000256" key="13">
    <source>
        <dbReference type="ARBA" id="ARBA00023136"/>
    </source>
</evidence>
<reference evidence="21 22" key="1">
    <citation type="submission" date="2018-06" db="EMBL/GenBank/DDBJ databases">
        <authorList>
            <consortium name="Pathogen Informatics"/>
            <person name="Doyle S."/>
        </authorList>
    </citation>
    <scope>NUCLEOTIDE SEQUENCE [LARGE SCALE GENOMIC DNA]</scope>
    <source>
        <strain evidence="21 22">NCTC4824</strain>
    </source>
</reference>
<dbReference type="InterPro" id="IPR014001">
    <property type="entry name" value="Helicase_ATP-bd"/>
</dbReference>
<dbReference type="SUPFAM" id="SSF81767">
    <property type="entry name" value="Pre-protein crosslinking domain of SecA"/>
    <property type="match status" value="1"/>
</dbReference>
<evidence type="ECO:0000256" key="1">
    <source>
        <dbReference type="ARBA" id="ARBA00001947"/>
    </source>
</evidence>
<dbReference type="GO" id="GO:0005886">
    <property type="term" value="C:plasma membrane"/>
    <property type="evidence" value="ECO:0007669"/>
    <property type="project" value="UniProtKB-SubCell"/>
</dbReference>
<dbReference type="Pfam" id="PF01043">
    <property type="entry name" value="SecA_PP_bind"/>
    <property type="match status" value="1"/>
</dbReference>
<dbReference type="Gene3D" id="3.90.1440.10">
    <property type="entry name" value="SecA, preprotein cross-linking domain"/>
    <property type="match status" value="1"/>
</dbReference>
<feature type="binding site" evidence="15">
    <location>
        <position position="85"/>
    </location>
    <ligand>
        <name>ATP</name>
        <dbReference type="ChEBI" id="CHEBI:30616"/>
    </ligand>
</feature>
<feature type="binding site" evidence="15">
    <location>
        <position position="492"/>
    </location>
    <ligand>
        <name>ATP</name>
        <dbReference type="ChEBI" id="CHEBI:30616"/>
    </ligand>
</feature>
<dbReference type="PROSITE" id="PS51196">
    <property type="entry name" value="SECA_MOTOR_DEAD"/>
    <property type="match status" value="1"/>
</dbReference>
<keyword evidence="5 15" id="KW-0963">Cytoplasm</keyword>
<dbReference type="STRING" id="1348624.GCA_001591545_02309"/>
<dbReference type="EMBL" id="LS483476">
    <property type="protein sequence ID" value="SQI61904.1"/>
    <property type="molecule type" value="Genomic_DNA"/>
</dbReference>
<dbReference type="NCBIfam" id="NF006630">
    <property type="entry name" value="PRK09200.1"/>
    <property type="match status" value="1"/>
</dbReference>
<dbReference type="Proteomes" id="UP000249134">
    <property type="component" value="Chromosome 1"/>
</dbReference>
<evidence type="ECO:0000256" key="10">
    <source>
        <dbReference type="ARBA" id="ARBA00022927"/>
    </source>
</evidence>
<sequence>MVTFIKKMFDPNNRELKRLDKVADQVISLESEMEKLTDDQLRGKTDAFKERYQNGESLDDLLVEAFAVVREGARRVLGLFPYPVQLMGASSLHEGNIAEMKTGEGKTLTATMPVYLNALTGKGVHVVTVNEYLASRDASEMGELYEFLGLTVGMNLNSMSKEEKQEAYRADITYGTNNEFGFDYLRDNMVLYAEQRVQRPLHYAVIDEVDSILIDEARTPLIISGQAQKSTQMYMQGNAFVSLLKKEEDYTFDEKTKGVQLTEEGINKAERYFKIDNLFDISQVTLNHHINQALKAHVSMHLDVDYVVQEDEIVIVDQFTGRLMKGRRFSDGLHQAIEAKEGVEIQNESMTMATITFQNYFRMYEKLAGMTGTAKTEEEEFRNIYNMRVIAIPTNQPIERDDRADLIYASMDGKFRAVVEDIEERYKKGQPVLVGTVAIETSELISSLLLKKGVKHDVLNAKNHGREAEIIIGAGQRGAVTIATNMAGRGTDIKLGEGVKELGGLAVIGTERHESRRIDNQLRGRSGRQGDPGVTQFYLSMEDELMRRFGSDNMKSMMERMGMDDSQPIQSRMVSKAVESAQKRVEGNNFDARKQLLQYDDVLRQQREIIYQQRNDVMESENLREIVENMIRSVVENTIHAHTPKHEEETEWNLQGIVDYVNANLLPEGDITVSDLNGKEPDEMIVLVNDKIKARYDEKEEQLTPEQMREFEKVILLRSVDTKWIDHIDAMEQLRQGIHLRAYGQIDPLREYQSEGFAMFESMVASIEEDAAKYVMKAEIRNNLEREEVAKGQAVNPKEEEGPVKRKPIRKEENIGRNAPCPCGSGKKYKNCHGRLA</sequence>
<evidence type="ECO:0000256" key="3">
    <source>
        <dbReference type="ARBA" id="ARBA00022448"/>
    </source>
</evidence>
<keyword evidence="4 15" id="KW-1003">Cell membrane</keyword>
<dbReference type="CDD" id="cd17928">
    <property type="entry name" value="DEXDc_SecA"/>
    <property type="match status" value="1"/>
</dbReference>
<dbReference type="CDD" id="cd18803">
    <property type="entry name" value="SF2_C_secA"/>
    <property type="match status" value="1"/>
</dbReference>
<dbReference type="Gene3D" id="3.40.50.300">
    <property type="entry name" value="P-loop containing nucleotide triphosphate hydrolases"/>
    <property type="match status" value="3"/>
</dbReference>
<evidence type="ECO:0000259" key="19">
    <source>
        <dbReference type="PROSITE" id="PS51194"/>
    </source>
</evidence>
<dbReference type="SUPFAM" id="SSF52540">
    <property type="entry name" value="P-loop containing nucleoside triphosphate hydrolases"/>
    <property type="match status" value="2"/>
</dbReference>
<feature type="binding site" evidence="15">
    <location>
        <begin position="103"/>
        <end position="107"/>
    </location>
    <ligand>
        <name>ATP</name>
        <dbReference type="ChEBI" id="CHEBI:30616"/>
    </ligand>
</feature>
<dbReference type="AlphaFoldDB" id="A0A2X4ZNB7"/>
<dbReference type="GO" id="GO:0008564">
    <property type="term" value="F:protein-exporting ATPase activity"/>
    <property type="evidence" value="ECO:0007669"/>
    <property type="project" value="UniProtKB-EC"/>
</dbReference>
<evidence type="ECO:0000256" key="14">
    <source>
        <dbReference type="ARBA" id="ARBA00034006"/>
    </source>
</evidence>
<dbReference type="PROSITE" id="PS51194">
    <property type="entry name" value="HELICASE_CTER"/>
    <property type="match status" value="1"/>
</dbReference>
<evidence type="ECO:0000256" key="12">
    <source>
        <dbReference type="ARBA" id="ARBA00023010"/>
    </source>
</evidence>
<dbReference type="GO" id="GO:0005524">
    <property type="term" value="F:ATP binding"/>
    <property type="evidence" value="ECO:0007669"/>
    <property type="project" value="UniProtKB-UniRule"/>
</dbReference>
<name>A0A2X4ZNB7_LEDLE</name>
<dbReference type="InterPro" id="IPR011115">
    <property type="entry name" value="SecA_DEAD"/>
</dbReference>
<feature type="domain" description="SecA family profile" evidence="20">
    <location>
        <begin position="1"/>
        <end position="570"/>
    </location>
</feature>
<keyword evidence="9 15" id="KW-0067">ATP-binding</keyword>
<comment type="cofactor">
    <cofactor evidence="1">
        <name>Zn(2+)</name>
        <dbReference type="ChEBI" id="CHEBI:29105"/>
    </cofactor>
</comment>
<dbReference type="EC" id="7.4.2.8" evidence="15"/>
<dbReference type="SMART" id="SM00957">
    <property type="entry name" value="SecA_DEAD"/>
    <property type="match status" value="1"/>
</dbReference>
<evidence type="ECO:0000256" key="5">
    <source>
        <dbReference type="ARBA" id="ARBA00022490"/>
    </source>
</evidence>
<dbReference type="FunFam" id="3.90.1440.10:FF:000001">
    <property type="entry name" value="Preprotein translocase subunit SecA"/>
    <property type="match status" value="1"/>
</dbReference>
<keyword evidence="10 15" id="KW-0653">Protein transport</keyword>
<dbReference type="Pfam" id="PF07516">
    <property type="entry name" value="SecA_SW"/>
    <property type="match status" value="1"/>
</dbReference>
<dbReference type="Pfam" id="PF21090">
    <property type="entry name" value="P-loop_SecA"/>
    <property type="match status" value="1"/>
</dbReference>
<dbReference type="KEGG" id="blen:NCTC4824_03472"/>
<feature type="domain" description="Helicase C-terminal" evidence="19">
    <location>
        <begin position="414"/>
        <end position="586"/>
    </location>
</feature>
<dbReference type="InterPro" id="IPR011116">
    <property type="entry name" value="SecA_Wing/Scaffold"/>
</dbReference>
<dbReference type="InterPro" id="IPR001650">
    <property type="entry name" value="Helicase_C-like"/>
</dbReference>
<dbReference type="GO" id="GO:0005829">
    <property type="term" value="C:cytosol"/>
    <property type="evidence" value="ECO:0007669"/>
    <property type="project" value="TreeGrafter"/>
</dbReference>
<dbReference type="NCBIfam" id="TIGR00963">
    <property type="entry name" value="secA"/>
    <property type="match status" value="1"/>
</dbReference>
<dbReference type="Pfam" id="PF07517">
    <property type="entry name" value="SecA_DEAD"/>
    <property type="match status" value="1"/>
</dbReference>
<accession>A0A2X4ZNB7</accession>
<keyword evidence="8" id="KW-0862">Zinc</keyword>
<dbReference type="GO" id="GO:0017038">
    <property type="term" value="P:protein import"/>
    <property type="evidence" value="ECO:0007669"/>
    <property type="project" value="InterPro"/>
</dbReference>
<evidence type="ECO:0000313" key="21">
    <source>
        <dbReference type="EMBL" id="SQI61904.1"/>
    </source>
</evidence>